<feature type="compositionally biased region" description="Basic and acidic residues" evidence="1">
    <location>
        <begin position="47"/>
        <end position="56"/>
    </location>
</feature>
<proteinExistence type="predicted"/>
<evidence type="ECO:0000256" key="1">
    <source>
        <dbReference type="SAM" id="MobiDB-lite"/>
    </source>
</evidence>
<dbReference type="WBParaSite" id="PgE159_g001_t03">
    <property type="protein sequence ID" value="PgE159_g001_t03"/>
    <property type="gene ID" value="PgE159_g001"/>
</dbReference>
<evidence type="ECO:0000313" key="3">
    <source>
        <dbReference type="WBParaSite" id="PgE159_g001_t02"/>
    </source>
</evidence>
<evidence type="ECO:0000313" key="4">
    <source>
        <dbReference type="WBParaSite" id="PgE159_g001_t03"/>
    </source>
</evidence>
<feature type="compositionally biased region" description="Low complexity" evidence="1">
    <location>
        <begin position="11"/>
        <end position="22"/>
    </location>
</feature>
<dbReference type="WBParaSite" id="PgE159_g001_t02">
    <property type="protein sequence ID" value="PgE159_g001_t02"/>
    <property type="gene ID" value="PgE159_g001"/>
</dbReference>
<name>A0A915A1G0_PARUN</name>
<dbReference type="AlphaFoldDB" id="A0A915A1G0"/>
<evidence type="ECO:0000313" key="2">
    <source>
        <dbReference type="Proteomes" id="UP000887569"/>
    </source>
</evidence>
<feature type="compositionally biased region" description="Basic and acidic residues" evidence="1">
    <location>
        <begin position="64"/>
        <end position="81"/>
    </location>
</feature>
<keyword evidence="2" id="KW-1185">Reference proteome</keyword>
<feature type="compositionally biased region" description="Polar residues" evidence="1">
    <location>
        <begin position="1"/>
        <end position="10"/>
    </location>
</feature>
<protein>
    <submittedName>
        <fullName evidence="3 4">Uncharacterized protein</fullName>
    </submittedName>
</protein>
<organism evidence="2 3">
    <name type="scientific">Parascaris univalens</name>
    <name type="common">Nematode worm</name>
    <dbReference type="NCBI Taxonomy" id="6257"/>
    <lineage>
        <taxon>Eukaryota</taxon>
        <taxon>Metazoa</taxon>
        <taxon>Ecdysozoa</taxon>
        <taxon>Nematoda</taxon>
        <taxon>Chromadorea</taxon>
        <taxon>Rhabditida</taxon>
        <taxon>Spirurina</taxon>
        <taxon>Ascaridomorpha</taxon>
        <taxon>Ascaridoidea</taxon>
        <taxon>Ascarididae</taxon>
        <taxon>Parascaris</taxon>
    </lineage>
</organism>
<reference evidence="3 4" key="1">
    <citation type="submission" date="2022-11" db="UniProtKB">
        <authorList>
            <consortium name="WormBaseParasite"/>
        </authorList>
    </citation>
    <scope>IDENTIFICATION</scope>
</reference>
<dbReference type="Proteomes" id="UP000887569">
    <property type="component" value="Unplaced"/>
</dbReference>
<accession>A0A915A1G0</accession>
<feature type="region of interest" description="Disordered" evidence="1">
    <location>
        <begin position="1"/>
        <end position="110"/>
    </location>
</feature>
<sequence>MALQTKPPTTGQNLKLNGNNLQAHEPRTPPSSERAATKVIPETAPIESKDLPDAIEKGTTADAPIHRELPTRAPQSEENKPLRKPPGFPKKNCSLATTAIDRSAGSEVNP</sequence>